<feature type="transmembrane region" description="Helical" evidence="1">
    <location>
        <begin position="110"/>
        <end position="129"/>
    </location>
</feature>
<gene>
    <name evidence="2" type="ORF">RDB_LOCUS15975</name>
</gene>
<organism evidence="2 3">
    <name type="scientific">Rhizoctonia solani</name>
    <dbReference type="NCBI Taxonomy" id="456999"/>
    <lineage>
        <taxon>Eukaryota</taxon>
        <taxon>Fungi</taxon>
        <taxon>Dikarya</taxon>
        <taxon>Basidiomycota</taxon>
        <taxon>Agaricomycotina</taxon>
        <taxon>Agaricomycetes</taxon>
        <taxon>Cantharellales</taxon>
        <taxon>Ceratobasidiaceae</taxon>
        <taxon>Rhizoctonia</taxon>
    </lineage>
</organism>
<comment type="caution">
    <text evidence="2">The sequence shown here is derived from an EMBL/GenBank/DDBJ whole genome shotgun (WGS) entry which is preliminary data.</text>
</comment>
<keyword evidence="1" id="KW-0812">Transmembrane</keyword>
<evidence type="ECO:0000313" key="3">
    <source>
        <dbReference type="Proteomes" id="UP000663850"/>
    </source>
</evidence>
<evidence type="ECO:0000256" key="1">
    <source>
        <dbReference type="SAM" id="Phobius"/>
    </source>
</evidence>
<feature type="transmembrane region" description="Helical" evidence="1">
    <location>
        <begin position="84"/>
        <end position="104"/>
    </location>
</feature>
<keyword evidence="1" id="KW-1133">Transmembrane helix</keyword>
<dbReference type="EMBL" id="CAJMWZ010000875">
    <property type="protein sequence ID" value="CAE6427253.1"/>
    <property type="molecule type" value="Genomic_DNA"/>
</dbReference>
<protein>
    <recommendedName>
        <fullName evidence="4">Transmembrane protein</fullName>
    </recommendedName>
</protein>
<proteinExistence type="predicted"/>
<dbReference type="Proteomes" id="UP000663850">
    <property type="component" value="Unassembled WGS sequence"/>
</dbReference>
<name>A0A8H3AN40_9AGAM</name>
<accession>A0A8H3AN40</accession>
<reference evidence="2" key="1">
    <citation type="submission" date="2021-01" db="EMBL/GenBank/DDBJ databases">
        <authorList>
            <person name="Kaushik A."/>
        </authorList>
    </citation>
    <scope>NUCLEOTIDE SEQUENCE</scope>
    <source>
        <strain evidence="2">Type strain: AG8-Rh-89/</strain>
    </source>
</reference>
<keyword evidence="1" id="KW-0472">Membrane</keyword>
<dbReference type="AlphaFoldDB" id="A0A8H3AN40"/>
<feature type="transmembrane region" description="Helical" evidence="1">
    <location>
        <begin position="40"/>
        <end position="63"/>
    </location>
</feature>
<evidence type="ECO:0008006" key="4">
    <source>
        <dbReference type="Google" id="ProtNLM"/>
    </source>
</evidence>
<feature type="non-terminal residue" evidence="2">
    <location>
        <position position="1"/>
    </location>
</feature>
<evidence type="ECO:0000313" key="2">
    <source>
        <dbReference type="EMBL" id="CAE6427253.1"/>
    </source>
</evidence>
<sequence length="139" mass="15946">MQSGGDHATAVIAYKFQIEFGYTIAYNALFHLCFGQISPHLWACWLPALLFESFLFILTLIKATEHSHKRINTPVLYVLYRDGIVYFVVICCCSIFNMVVWLFAPPTLVALSKYFVLSFIPTMGSRLVLNLRTSRREDI</sequence>